<feature type="domain" description="ABM" evidence="1">
    <location>
        <begin position="2"/>
        <end position="91"/>
    </location>
</feature>
<evidence type="ECO:0000313" key="3">
    <source>
        <dbReference type="Proteomes" id="UP001302120"/>
    </source>
</evidence>
<dbReference type="EMBL" id="JAYGHG010000035">
    <property type="protein sequence ID" value="MEA5583133.1"/>
    <property type="molecule type" value="Genomic_DNA"/>
</dbReference>
<reference evidence="2 3" key="1">
    <citation type="submission" date="2023-12" db="EMBL/GenBank/DDBJ databases">
        <title>Baltic Sea Cyanobacteria.</title>
        <authorList>
            <person name="Delbaje E."/>
            <person name="Fewer D.P."/>
            <person name="Shishido T.K."/>
        </authorList>
    </citation>
    <scope>NUCLEOTIDE SEQUENCE [LARGE SCALE GENOMIC DNA]</scope>
    <source>
        <strain evidence="2 3">UHCC-0300</strain>
    </source>
</reference>
<dbReference type="InterPro" id="IPR007138">
    <property type="entry name" value="ABM_dom"/>
</dbReference>
<dbReference type="SUPFAM" id="SSF54909">
    <property type="entry name" value="Dimeric alpha+beta barrel"/>
    <property type="match status" value="1"/>
</dbReference>
<dbReference type="InterPro" id="IPR011008">
    <property type="entry name" value="Dimeric_a/b-barrel"/>
</dbReference>
<dbReference type="GO" id="GO:0004497">
    <property type="term" value="F:monooxygenase activity"/>
    <property type="evidence" value="ECO:0007669"/>
    <property type="project" value="UniProtKB-KW"/>
</dbReference>
<dbReference type="Pfam" id="PF03992">
    <property type="entry name" value="ABM"/>
    <property type="match status" value="1"/>
</dbReference>
<organism evidence="2 3">
    <name type="scientific">Nodularia harveyana UHCC-0300</name>
    <dbReference type="NCBI Taxonomy" id="2974287"/>
    <lineage>
        <taxon>Bacteria</taxon>
        <taxon>Bacillati</taxon>
        <taxon>Cyanobacteriota</taxon>
        <taxon>Cyanophyceae</taxon>
        <taxon>Nostocales</taxon>
        <taxon>Nodulariaceae</taxon>
        <taxon>Nodularia</taxon>
    </lineage>
</organism>
<dbReference type="Gene3D" id="3.30.70.100">
    <property type="match status" value="1"/>
</dbReference>
<sequence length="105" mass="11974">MITFVNVFTVNPGYQDAAFERVQQIYSEVVKEQPGFIDATLLKSDDGIKVTAVAHWDNPDRLKGLWDIPRFRNLHDQDFHKAIAKVEPHVYSSNVFITPASDETL</sequence>
<comment type="caution">
    <text evidence="2">The sequence shown here is derived from an EMBL/GenBank/DDBJ whole genome shotgun (WGS) entry which is preliminary data.</text>
</comment>
<protein>
    <submittedName>
        <fullName evidence="2">Antibiotic biosynthesis monooxygenase</fullName>
    </submittedName>
</protein>
<keyword evidence="3" id="KW-1185">Reference proteome</keyword>
<name>A0ABU5UHU7_9CYAN</name>
<evidence type="ECO:0000259" key="1">
    <source>
        <dbReference type="PROSITE" id="PS51725"/>
    </source>
</evidence>
<evidence type="ECO:0000313" key="2">
    <source>
        <dbReference type="EMBL" id="MEA5583133.1"/>
    </source>
</evidence>
<gene>
    <name evidence="2" type="ORF">VB620_17510</name>
</gene>
<proteinExistence type="predicted"/>
<dbReference type="PROSITE" id="PS51725">
    <property type="entry name" value="ABM"/>
    <property type="match status" value="1"/>
</dbReference>
<keyword evidence="2" id="KW-0560">Oxidoreductase</keyword>
<keyword evidence="2" id="KW-0503">Monooxygenase</keyword>
<dbReference type="RefSeq" id="WP_323197434.1">
    <property type="nucleotide sequence ID" value="NZ_JAYGHG010000035.1"/>
</dbReference>
<dbReference type="Proteomes" id="UP001302120">
    <property type="component" value="Unassembled WGS sequence"/>
</dbReference>
<accession>A0ABU5UHU7</accession>